<sequence>MSLEIESVKIQLKQELGYLWGGGICGFALRLFSGKVLPTTQRSKKQTVVTCHYRYPSPNRSAFAQGGPVSLFRSFCRKCRFDIGYQVRFTIEYITRSAISGALSHIIMGKTKCKRNQSSSRQLQFSAWPAVWIQTLSAASQAQARVLWQQMFWALILLARPLPVLPWAYCATTQASAAQHAKITAQNGRQNQLNRRRGASPAAVFCLGDG</sequence>
<accession>A0A2T6KQ33</accession>
<evidence type="ECO:0000313" key="1">
    <source>
        <dbReference type="EMBL" id="PUB18671.1"/>
    </source>
</evidence>
<reference evidence="1 2" key="1">
    <citation type="submission" date="2018-04" db="EMBL/GenBank/DDBJ databases">
        <title>Genomic Encyclopedia of Archaeal and Bacterial Type Strains, Phase II (KMG-II): from individual species to whole genera.</title>
        <authorList>
            <person name="Goeker M."/>
        </authorList>
    </citation>
    <scope>NUCLEOTIDE SEQUENCE [LARGE SCALE GENOMIC DNA]</scope>
    <source>
        <strain evidence="1 2">DSM 29955</strain>
    </source>
</reference>
<comment type="caution">
    <text evidence="1">The sequence shown here is derived from an EMBL/GenBank/DDBJ whole genome shotgun (WGS) entry which is preliminary data.</text>
</comment>
<keyword evidence="2" id="KW-1185">Reference proteome</keyword>
<organism evidence="1 2">
    <name type="scientific">Yoonia sediminilitoris</name>
    <dbReference type="NCBI Taxonomy" id="1286148"/>
    <lineage>
        <taxon>Bacteria</taxon>
        <taxon>Pseudomonadati</taxon>
        <taxon>Pseudomonadota</taxon>
        <taxon>Alphaproteobacteria</taxon>
        <taxon>Rhodobacterales</taxon>
        <taxon>Paracoccaceae</taxon>
        <taxon>Yoonia</taxon>
    </lineage>
</organism>
<name>A0A2T6KQ33_9RHOB</name>
<dbReference type="Proteomes" id="UP000244523">
    <property type="component" value="Unassembled WGS sequence"/>
</dbReference>
<dbReference type="EMBL" id="QBUD01000001">
    <property type="protein sequence ID" value="PUB18671.1"/>
    <property type="molecule type" value="Genomic_DNA"/>
</dbReference>
<dbReference type="AlphaFoldDB" id="A0A2T6KQ33"/>
<evidence type="ECO:0000313" key="2">
    <source>
        <dbReference type="Proteomes" id="UP000244523"/>
    </source>
</evidence>
<proteinExistence type="predicted"/>
<protein>
    <submittedName>
        <fullName evidence="1">Uncharacterized protein</fullName>
    </submittedName>
</protein>
<gene>
    <name evidence="1" type="ORF">C8N45_101256</name>
</gene>